<keyword evidence="2" id="KW-0472">Membrane</keyword>
<gene>
    <name evidence="3" type="ORF">P7W03_21995</name>
</gene>
<evidence type="ECO:0000256" key="2">
    <source>
        <dbReference type="SAM" id="Phobius"/>
    </source>
</evidence>
<keyword evidence="2" id="KW-1133">Transmembrane helix</keyword>
<dbReference type="AlphaFoldDB" id="A0AAX3ZM59"/>
<dbReference type="EMBL" id="CP121271">
    <property type="protein sequence ID" value="WMC88072.1"/>
    <property type="molecule type" value="Genomic_DNA"/>
</dbReference>
<name>A0AAX3ZM59_STRRO</name>
<feature type="region of interest" description="Disordered" evidence="1">
    <location>
        <begin position="153"/>
        <end position="173"/>
    </location>
</feature>
<accession>A0AAX3ZM59</accession>
<proteinExistence type="predicted"/>
<dbReference type="RefSeq" id="WP_086875987.1">
    <property type="nucleotide sequence ID" value="NZ_CP121271.1"/>
</dbReference>
<evidence type="ECO:0000313" key="4">
    <source>
        <dbReference type="Proteomes" id="UP001231701"/>
    </source>
</evidence>
<sequence length="173" mass="18653">MDRFLYHETRATGAALVATAVCAVAGGAVHGFEPLPAGEAGRQFPVWLLGLVVLSVLVELVVEVRRFRKAVPLAADVEPPPDEPLRERLFLPGLFAFMAVPTLVAALVWGAWLALFPLASAVHWGMQALPITVWERRNGRLLWRKHTMGNVGLATSPLSPRPPTRTATGAPPA</sequence>
<evidence type="ECO:0000313" key="3">
    <source>
        <dbReference type="EMBL" id="WMC88072.1"/>
    </source>
</evidence>
<dbReference type="GeneID" id="90944757"/>
<organism evidence="3 4">
    <name type="scientific">Streptomyces rochei</name>
    <name type="common">Streptomyces parvullus</name>
    <dbReference type="NCBI Taxonomy" id="1928"/>
    <lineage>
        <taxon>Bacteria</taxon>
        <taxon>Bacillati</taxon>
        <taxon>Actinomycetota</taxon>
        <taxon>Actinomycetes</taxon>
        <taxon>Kitasatosporales</taxon>
        <taxon>Streptomycetaceae</taxon>
        <taxon>Streptomyces</taxon>
        <taxon>Streptomyces rochei group</taxon>
    </lineage>
</organism>
<keyword evidence="2" id="KW-0812">Transmembrane</keyword>
<feature type="transmembrane region" description="Helical" evidence="2">
    <location>
        <begin position="12"/>
        <end position="32"/>
    </location>
</feature>
<feature type="transmembrane region" description="Helical" evidence="2">
    <location>
        <begin position="89"/>
        <end position="109"/>
    </location>
</feature>
<evidence type="ECO:0000256" key="1">
    <source>
        <dbReference type="SAM" id="MobiDB-lite"/>
    </source>
</evidence>
<protein>
    <submittedName>
        <fullName evidence="3">Uncharacterized protein</fullName>
    </submittedName>
</protein>
<reference evidence="3" key="1">
    <citation type="submission" date="2023-03" db="EMBL/GenBank/DDBJ databases">
        <title>Borrelidin-producing and root-colonizing Streptomyces rochei is a potent biopesticide for soil-borne oomycete-caused plant diseases.</title>
        <authorList>
            <person name="Zhou D."/>
            <person name="Wang X."/>
            <person name="Navarro-Munoz J.C."/>
            <person name="Li W."/>
            <person name="Li J."/>
            <person name="Jiu M."/>
            <person name="Deng S."/>
            <person name="Ye Y."/>
            <person name="Daly P."/>
            <person name="Wei L."/>
        </authorList>
    </citation>
    <scope>NUCLEOTIDE SEQUENCE</scope>
    <source>
        <strain evidence="3">JK1</strain>
    </source>
</reference>
<feature type="transmembrane region" description="Helical" evidence="2">
    <location>
        <begin position="44"/>
        <end position="62"/>
    </location>
</feature>
<dbReference type="Proteomes" id="UP001231701">
    <property type="component" value="Chromosome"/>
</dbReference>